<feature type="region of interest" description="Disordered" evidence="1">
    <location>
        <begin position="96"/>
        <end position="133"/>
    </location>
</feature>
<evidence type="ECO:0000256" key="1">
    <source>
        <dbReference type="SAM" id="MobiDB-lite"/>
    </source>
</evidence>
<name>A0A6A5YHV5_9PLEO</name>
<evidence type="ECO:0000313" key="3">
    <source>
        <dbReference type="Proteomes" id="UP000799770"/>
    </source>
</evidence>
<proteinExistence type="predicted"/>
<accession>A0A6A5YHV5</accession>
<protein>
    <submittedName>
        <fullName evidence="2">Uncharacterized protein</fullName>
    </submittedName>
</protein>
<dbReference type="EMBL" id="ML977359">
    <property type="protein sequence ID" value="KAF2106832.1"/>
    <property type="molecule type" value="Genomic_DNA"/>
</dbReference>
<dbReference type="AlphaFoldDB" id="A0A6A5YHV5"/>
<evidence type="ECO:0000313" key="2">
    <source>
        <dbReference type="EMBL" id="KAF2106832.1"/>
    </source>
</evidence>
<organism evidence="2 3">
    <name type="scientific">Lophiotrema nucula</name>
    <dbReference type="NCBI Taxonomy" id="690887"/>
    <lineage>
        <taxon>Eukaryota</taxon>
        <taxon>Fungi</taxon>
        <taxon>Dikarya</taxon>
        <taxon>Ascomycota</taxon>
        <taxon>Pezizomycotina</taxon>
        <taxon>Dothideomycetes</taxon>
        <taxon>Pleosporomycetidae</taxon>
        <taxon>Pleosporales</taxon>
        <taxon>Lophiotremataceae</taxon>
        <taxon>Lophiotrema</taxon>
    </lineage>
</organism>
<keyword evidence="3" id="KW-1185">Reference proteome</keyword>
<dbReference type="Proteomes" id="UP000799770">
    <property type="component" value="Unassembled WGS sequence"/>
</dbReference>
<gene>
    <name evidence="2" type="ORF">BDV96DRAFT_607092</name>
</gene>
<reference evidence="2" key="1">
    <citation type="journal article" date="2020" name="Stud. Mycol.">
        <title>101 Dothideomycetes genomes: a test case for predicting lifestyles and emergence of pathogens.</title>
        <authorList>
            <person name="Haridas S."/>
            <person name="Albert R."/>
            <person name="Binder M."/>
            <person name="Bloem J."/>
            <person name="Labutti K."/>
            <person name="Salamov A."/>
            <person name="Andreopoulos B."/>
            <person name="Baker S."/>
            <person name="Barry K."/>
            <person name="Bills G."/>
            <person name="Bluhm B."/>
            <person name="Cannon C."/>
            <person name="Castanera R."/>
            <person name="Culley D."/>
            <person name="Daum C."/>
            <person name="Ezra D."/>
            <person name="Gonzalez J."/>
            <person name="Henrissat B."/>
            <person name="Kuo A."/>
            <person name="Liang C."/>
            <person name="Lipzen A."/>
            <person name="Lutzoni F."/>
            <person name="Magnuson J."/>
            <person name="Mondo S."/>
            <person name="Nolan M."/>
            <person name="Ohm R."/>
            <person name="Pangilinan J."/>
            <person name="Park H.-J."/>
            <person name="Ramirez L."/>
            <person name="Alfaro M."/>
            <person name="Sun H."/>
            <person name="Tritt A."/>
            <person name="Yoshinaga Y."/>
            <person name="Zwiers L.-H."/>
            <person name="Turgeon B."/>
            <person name="Goodwin S."/>
            <person name="Spatafora J."/>
            <person name="Crous P."/>
            <person name="Grigoriev I."/>
        </authorList>
    </citation>
    <scope>NUCLEOTIDE SEQUENCE</scope>
    <source>
        <strain evidence="2">CBS 627.86</strain>
    </source>
</reference>
<sequence length="147" mass="15852">MAGCSLLDQQLVRLTVGSALVITDARDAGQLWKNYIAGASRLPGKAIRPACMETEELCKAPQGTSYGRRPLCWTPLDCRPTSSMCMSPVQVEIDLPSTRKPSSRPVSSRILGTLPSPRARVPSRCGTSTIHDLAPGADRDTDFRILG</sequence>